<dbReference type="GO" id="GO:0003677">
    <property type="term" value="F:DNA binding"/>
    <property type="evidence" value="ECO:0007669"/>
    <property type="project" value="UniProtKB-KW"/>
</dbReference>
<evidence type="ECO:0000313" key="7">
    <source>
        <dbReference type="Proteomes" id="UP000032232"/>
    </source>
</evidence>
<dbReference type="RefSeq" id="WP_236687891.1">
    <property type="nucleotide sequence ID" value="NZ_JYFE01000064.1"/>
</dbReference>
<proteinExistence type="predicted"/>
<keyword evidence="4" id="KW-0233">DNA recombination</keyword>
<evidence type="ECO:0000259" key="5">
    <source>
        <dbReference type="Pfam" id="PF13610"/>
    </source>
</evidence>
<evidence type="ECO:0000256" key="1">
    <source>
        <dbReference type="ARBA" id="ARBA00002286"/>
    </source>
</evidence>
<dbReference type="InterPro" id="IPR036397">
    <property type="entry name" value="RNaseH_sf"/>
</dbReference>
<dbReference type="PANTHER" id="PTHR35528:SF3">
    <property type="entry name" value="BLL1675 PROTEIN"/>
    <property type="match status" value="1"/>
</dbReference>
<organism evidence="6 7">
    <name type="scientific">Jannaschia aquimarina</name>
    <dbReference type="NCBI Taxonomy" id="935700"/>
    <lineage>
        <taxon>Bacteria</taxon>
        <taxon>Pseudomonadati</taxon>
        <taxon>Pseudomonadota</taxon>
        <taxon>Alphaproteobacteria</taxon>
        <taxon>Rhodobacterales</taxon>
        <taxon>Roseobacteraceae</taxon>
        <taxon>Jannaschia</taxon>
    </lineage>
</organism>
<evidence type="ECO:0000313" key="6">
    <source>
        <dbReference type="EMBL" id="KIT14766.1"/>
    </source>
</evidence>
<dbReference type="InterPro" id="IPR047930">
    <property type="entry name" value="Transpos_IS6"/>
</dbReference>
<dbReference type="InterPro" id="IPR052183">
    <property type="entry name" value="IS_Transposase"/>
</dbReference>
<comment type="function">
    <text evidence="1">Involved in the transposition of the insertion sequence.</text>
</comment>
<evidence type="ECO:0000256" key="3">
    <source>
        <dbReference type="ARBA" id="ARBA00023125"/>
    </source>
</evidence>
<dbReference type="PANTHER" id="PTHR35528">
    <property type="entry name" value="BLL1675 PROTEIN"/>
    <property type="match status" value="1"/>
</dbReference>
<reference evidence="6 7" key="1">
    <citation type="submission" date="2015-02" db="EMBL/GenBank/DDBJ databases">
        <title>Genome Sequence of Jannaschia aquimarina DSM28248, a member of the Roseobacter clade.</title>
        <authorList>
            <person name="Voget S."/>
            <person name="Daniel R."/>
        </authorList>
    </citation>
    <scope>NUCLEOTIDE SEQUENCE [LARGE SCALE GENOMIC DNA]</scope>
    <source>
        <strain evidence="6 7">GSW-M26</strain>
    </source>
</reference>
<dbReference type="Pfam" id="PF13610">
    <property type="entry name" value="DDE_Tnp_IS240"/>
    <property type="match status" value="1"/>
</dbReference>
<dbReference type="SUPFAM" id="SSF53098">
    <property type="entry name" value="Ribonuclease H-like"/>
    <property type="match status" value="1"/>
</dbReference>
<keyword evidence="2" id="KW-0815">Transposition</keyword>
<dbReference type="GO" id="GO:0006310">
    <property type="term" value="P:DNA recombination"/>
    <property type="evidence" value="ECO:0007669"/>
    <property type="project" value="UniProtKB-KW"/>
</dbReference>
<dbReference type="AlphaFoldDB" id="A0A0D1ECV9"/>
<keyword evidence="3" id="KW-0238">DNA-binding</keyword>
<accession>A0A0D1ECV9</accession>
<comment type="caution">
    <text evidence="6">The sequence shown here is derived from an EMBL/GenBank/DDBJ whole genome shotgun (WGS) entry which is preliminary data.</text>
</comment>
<dbReference type="EMBL" id="JYFE01000064">
    <property type="protein sequence ID" value="KIT14766.1"/>
    <property type="molecule type" value="Genomic_DNA"/>
</dbReference>
<dbReference type="Gene3D" id="3.30.420.10">
    <property type="entry name" value="Ribonuclease H-like superfamily/Ribonuclease H"/>
    <property type="match status" value="1"/>
</dbReference>
<dbReference type="InterPro" id="IPR032874">
    <property type="entry name" value="DDE_dom"/>
</dbReference>
<dbReference type="GO" id="GO:0032196">
    <property type="term" value="P:transposition"/>
    <property type="evidence" value="ECO:0007669"/>
    <property type="project" value="UniProtKB-KW"/>
</dbReference>
<evidence type="ECO:0000256" key="2">
    <source>
        <dbReference type="ARBA" id="ARBA00022578"/>
    </source>
</evidence>
<protein>
    <submittedName>
        <fullName evidence="6">Integrase core domain protein</fullName>
    </submittedName>
</protein>
<gene>
    <name evidence="6" type="ORF">jaqu_35270</name>
</gene>
<sequence>MMRRRDPFKGYQFPKVVILLAVRWYRRYPLSYRNVRDLLAERGIIVDAATVYRWVQKFGPEIRKRASGRHRNWRGLRWHVNETYLRVNGRWCYLWRAVDQCGQLIDFRLTARRTANAARAFMRQASDTVRCHHPMTIITDKAHSYAKIIGEWNVRSGPTDAIRHVTRKHLNNRIESDHAVLQHRLTPMRGLQSLRTAKATLKGVETFRAIRNGHFAGCERGVANEIVFVRNLFSDAKEAA</sequence>
<feature type="domain" description="DDE" evidence="5">
    <location>
        <begin position="76"/>
        <end position="214"/>
    </location>
</feature>
<dbReference type="PATRIC" id="fig|935700.4.peg.3635"/>
<evidence type="ECO:0000256" key="4">
    <source>
        <dbReference type="ARBA" id="ARBA00023172"/>
    </source>
</evidence>
<dbReference type="InterPro" id="IPR012337">
    <property type="entry name" value="RNaseH-like_sf"/>
</dbReference>
<dbReference type="NCBIfam" id="NF033587">
    <property type="entry name" value="transpos_IS6"/>
    <property type="match status" value="1"/>
</dbReference>
<keyword evidence="7" id="KW-1185">Reference proteome</keyword>
<name>A0A0D1ECV9_9RHOB</name>
<dbReference type="Proteomes" id="UP000032232">
    <property type="component" value="Unassembled WGS sequence"/>
</dbReference>